<proteinExistence type="predicted"/>
<accession>A0A2N1MGD8</accession>
<evidence type="ECO:0000259" key="1">
    <source>
        <dbReference type="Pfam" id="PF19263"/>
    </source>
</evidence>
<organism evidence="2 3">
    <name type="scientific">Rhizophagus irregularis</name>
    <dbReference type="NCBI Taxonomy" id="588596"/>
    <lineage>
        <taxon>Eukaryota</taxon>
        <taxon>Fungi</taxon>
        <taxon>Fungi incertae sedis</taxon>
        <taxon>Mucoromycota</taxon>
        <taxon>Glomeromycotina</taxon>
        <taxon>Glomeromycetes</taxon>
        <taxon>Glomerales</taxon>
        <taxon>Glomeraceae</taxon>
        <taxon>Rhizophagus</taxon>
    </lineage>
</organism>
<dbReference type="InterPro" id="IPR045455">
    <property type="entry name" value="NrS-1_pol-like_helicase"/>
</dbReference>
<dbReference type="Pfam" id="PF19263">
    <property type="entry name" value="DUF5906"/>
    <property type="match status" value="1"/>
</dbReference>
<gene>
    <name evidence="2" type="ORF">RhiirC2_718919</name>
</gene>
<reference evidence="2 3" key="2">
    <citation type="submission" date="2017-10" db="EMBL/GenBank/DDBJ databases">
        <title>Extensive intraspecific genome diversity in a model arbuscular mycorrhizal fungus.</title>
        <authorList>
            <person name="Chen E.C.H."/>
            <person name="Morin E."/>
            <person name="Baudet D."/>
            <person name="Noel J."/>
            <person name="Ndikumana S."/>
            <person name="Charron P."/>
            <person name="St-Onge C."/>
            <person name="Giorgi J."/>
            <person name="Grigoriev I.V."/>
            <person name="Roux C."/>
            <person name="Martin F.M."/>
            <person name="Corradi N."/>
        </authorList>
    </citation>
    <scope>NUCLEOTIDE SEQUENCE [LARGE SCALE GENOMIC DNA]</scope>
    <source>
        <strain evidence="2 3">C2</strain>
    </source>
</reference>
<feature type="domain" description="NrS-1 polymerase-like helicase" evidence="1">
    <location>
        <begin position="4"/>
        <end position="53"/>
    </location>
</feature>
<reference evidence="2 3" key="1">
    <citation type="submission" date="2016-04" db="EMBL/GenBank/DDBJ databases">
        <title>Genome analyses suggest a sexual origin of heterokaryosis in a supposedly ancient asexual fungus.</title>
        <authorList>
            <person name="Ropars J."/>
            <person name="Sedzielewska K."/>
            <person name="Noel J."/>
            <person name="Charron P."/>
            <person name="Farinelli L."/>
            <person name="Marton T."/>
            <person name="Kruger M."/>
            <person name="Pelin A."/>
            <person name="Brachmann A."/>
            <person name="Corradi N."/>
        </authorList>
    </citation>
    <scope>NUCLEOTIDE SEQUENCE [LARGE SCALE GENOMIC DNA]</scope>
    <source>
        <strain evidence="2 3">C2</strain>
    </source>
</reference>
<evidence type="ECO:0000313" key="3">
    <source>
        <dbReference type="Proteomes" id="UP000233469"/>
    </source>
</evidence>
<dbReference type="EMBL" id="LLXL01002487">
    <property type="protein sequence ID" value="PKK60710.1"/>
    <property type="molecule type" value="Genomic_DNA"/>
</dbReference>
<dbReference type="Proteomes" id="UP000233469">
    <property type="component" value="Unassembled WGS sequence"/>
</dbReference>
<name>A0A2N1MGD8_9GLOM</name>
<protein>
    <recommendedName>
        <fullName evidence="1">NrS-1 polymerase-like helicase domain-containing protein</fullName>
    </recommendedName>
</protein>
<comment type="caution">
    <text evidence="2">The sequence shown here is derived from an EMBL/GenBank/DDBJ whole genome shotgun (WGS) entry which is preliminary data.</text>
</comment>
<dbReference type="AlphaFoldDB" id="A0A2N1MGD8"/>
<evidence type="ECO:0000313" key="2">
    <source>
        <dbReference type="EMBL" id="PKK60710.1"/>
    </source>
</evidence>
<sequence>MSSAKWHKFNEHLKFLITEGRVSIERKGIETKRIRDFTWFIVTSNQDAPLKIDIEDFRVVCFDVFSHCRGNTKYFKQLGKVLDHPDTPEVVMIYLLNRDLSDFEPEEIPAIKIKVDIMHDQLSSSIRFIIDYITSRAEDRTSMQSCTLLYQKYLEWCGENGEKLLTSKVAGKKFSEIGIESKQVQTQYILDCPKIVAKLHESGLNDIEEFSDIP</sequence>